<dbReference type="Pfam" id="PF00086">
    <property type="entry name" value="Thyroglobulin_1"/>
    <property type="match status" value="1"/>
</dbReference>
<feature type="domain" description="Thyroglobulin type-1" evidence="6">
    <location>
        <begin position="125"/>
        <end position="217"/>
    </location>
</feature>
<keyword evidence="4 5" id="KW-1015">Disulfide bond</keyword>
<dbReference type="SMART" id="SM00211">
    <property type="entry name" value="TY"/>
    <property type="match status" value="2"/>
</dbReference>
<organism evidence="7">
    <name type="scientific">Oikopleura dioica</name>
    <name type="common">Tunicate</name>
    <dbReference type="NCBI Taxonomy" id="34765"/>
    <lineage>
        <taxon>Eukaryota</taxon>
        <taxon>Metazoa</taxon>
        <taxon>Chordata</taxon>
        <taxon>Tunicata</taxon>
        <taxon>Appendicularia</taxon>
        <taxon>Copelata</taxon>
        <taxon>Oikopleuridae</taxon>
        <taxon>Oikopleura</taxon>
    </lineage>
</organism>
<keyword evidence="8" id="KW-1185">Reference proteome</keyword>
<evidence type="ECO:0000259" key="6">
    <source>
        <dbReference type="PROSITE" id="PS51162"/>
    </source>
</evidence>
<dbReference type="Gene3D" id="4.10.800.10">
    <property type="entry name" value="Thyroglobulin type-1"/>
    <property type="match status" value="2"/>
</dbReference>
<comment type="subcellular location">
    <subcellularLocation>
        <location evidence="1">Secreted</location>
    </subcellularLocation>
</comment>
<feature type="domain" description="Thyroglobulin type-1" evidence="6">
    <location>
        <begin position="23"/>
        <end position="87"/>
    </location>
</feature>
<dbReference type="InParanoid" id="E4XY41"/>
<keyword evidence="2" id="KW-0964">Secreted</keyword>
<sequence length="629" mass="67917">MKLFQSLLVAKAVQGQIGIDPTLTKCQASARADSNVACTVSGLFERTQCSVLNSLMQIHICRCVDEESGEDIPLTEKPVVGEAKMDCGKVTEQQVEPLAADYDEPDENIIPRLYKPSQVYSMSSIRPCEKEVAMGVGGFSPACSGAGKFRHMQCMQNRHGLQNLLYILSNNSRYQNSQILKGIKTFNDFRQTVISCFCVDPQTGVEVEGSRGPFPSCDSKTEEPEPVAAKNCLRIKEEALVFNKKVSDSGPFASSFADLKFVPSCNGDGSYKALQCDEKAKSCWCADRMGVEVSNTRKATGGVFKSAPPDCSAQARVVKEFASQTPCERIKARGLHQNLVCDRKGYFEKVQIRVHENGNEIKYCADPETGYPRENYNYNLATRECLYRPPQNTGGPTRSPADFMAMLGIENDSSFATVPQASPTDNLRQQLLAKYGLDNSAAAVSGLSSSGGSTQDMIRKMVMEKVMGANASSAGSGSSLSTLAQQMLGQAGSSSGSGANTLQQMLAQKIIANQGQQSAQPTSTEMIGGMSADNVQGIYRKLLMNKLQGQNSAEPTDLANQVAQYSAQAGTSGLLSNPLYQQLLNKDVRLSQLAQAFNPSQTGSSVADLLSPQQNEKAQQMLQLISQLG</sequence>
<dbReference type="SUPFAM" id="SSF57610">
    <property type="entry name" value="Thyroglobulin type-1 domain"/>
    <property type="match status" value="3"/>
</dbReference>
<evidence type="ECO:0000256" key="4">
    <source>
        <dbReference type="ARBA" id="ARBA00023157"/>
    </source>
</evidence>
<feature type="domain" description="Thyroglobulin type-1" evidence="6">
    <location>
        <begin position="229"/>
        <end position="311"/>
    </location>
</feature>
<reference evidence="7" key="1">
    <citation type="journal article" date="2010" name="Science">
        <title>Plasticity of animal genome architecture unmasked by rapid evolution of a pelagic tunicate.</title>
        <authorList>
            <person name="Denoeud F."/>
            <person name="Henriet S."/>
            <person name="Mungpakdee S."/>
            <person name="Aury J.M."/>
            <person name="Da Silva C."/>
            <person name="Brinkmann H."/>
            <person name="Mikhaleva J."/>
            <person name="Olsen L.C."/>
            <person name="Jubin C."/>
            <person name="Canestro C."/>
            <person name="Bouquet J.M."/>
            <person name="Danks G."/>
            <person name="Poulain J."/>
            <person name="Campsteijn C."/>
            <person name="Adamski M."/>
            <person name="Cross I."/>
            <person name="Yadetie F."/>
            <person name="Muffato M."/>
            <person name="Louis A."/>
            <person name="Butcher S."/>
            <person name="Tsagkogeorga G."/>
            <person name="Konrad A."/>
            <person name="Singh S."/>
            <person name="Jensen M.F."/>
            <person name="Cong E.H."/>
            <person name="Eikeseth-Otteraa H."/>
            <person name="Noel B."/>
            <person name="Anthouard V."/>
            <person name="Porcel B.M."/>
            <person name="Kachouri-Lafond R."/>
            <person name="Nishino A."/>
            <person name="Ugolini M."/>
            <person name="Chourrout P."/>
            <person name="Nishida H."/>
            <person name="Aasland R."/>
            <person name="Huzurbazar S."/>
            <person name="Westhof E."/>
            <person name="Delsuc F."/>
            <person name="Lehrach H."/>
            <person name="Reinhardt R."/>
            <person name="Weissenbach J."/>
            <person name="Roy S.W."/>
            <person name="Artiguenave F."/>
            <person name="Postlethwait J.H."/>
            <person name="Manak J.R."/>
            <person name="Thompson E.M."/>
            <person name="Jaillon O."/>
            <person name="Du Pasquier L."/>
            <person name="Boudinot P."/>
            <person name="Liberles D.A."/>
            <person name="Volff J.N."/>
            <person name="Philippe H."/>
            <person name="Lenhard B."/>
            <person name="Roest Crollius H."/>
            <person name="Wincker P."/>
            <person name="Chourrout D."/>
        </authorList>
    </citation>
    <scope>NUCLEOTIDE SEQUENCE [LARGE SCALE GENOMIC DNA]</scope>
</reference>
<dbReference type="EMBL" id="FN653306">
    <property type="protein sequence ID" value="CBY14569.1"/>
    <property type="molecule type" value="Genomic_DNA"/>
</dbReference>
<gene>
    <name evidence="7" type="ORF">GSOID_T00007600001</name>
</gene>
<dbReference type="InterPro" id="IPR051950">
    <property type="entry name" value="Dev_reg/Prot_inhib"/>
</dbReference>
<evidence type="ECO:0000313" key="7">
    <source>
        <dbReference type="EMBL" id="CBY14569.1"/>
    </source>
</evidence>
<evidence type="ECO:0000256" key="3">
    <source>
        <dbReference type="ARBA" id="ARBA00022737"/>
    </source>
</evidence>
<evidence type="ECO:0000313" key="8">
    <source>
        <dbReference type="Proteomes" id="UP000001307"/>
    </source>
</evidence>
<evidence type="ECO:0000256" key="1">
    <source>
        <dbReference type="ARBA" id="ARBA00004613"/>
    </source>
</evidence>
<dbReference type="Proteomes" id="UP000001307">
    <property type="component" value="Unassembled WGS sequence"/>
</dbReference>
<dbReference type="PANTHER" id="PTHR12352">
    <property type="entry name" value="SECRETED MODULAR CALCIUM-BINDING PROTEIN"/>
    <property type="match status" value="1"/>
</dbReference>
<dbReference type="PROSITE" id="PS00484">
    <property type="entry name" value="THYROGLOBULIN_1_1"/>
    <property type="match status" value="1"/>
</dbReference>
<feature type="disulfide bond" evidence="5">
    <location>
        <begin position="276"/>
        <end position="283"/>
    </location>
</feature>
<dbReference type="PANTHER" id="PTHR12352:SF3">
    <property type="entry name" value="NIDOGEN-2"/>
    <property type="match status" value="1"/>
</dbReference>
<protein>
    <recommendedName>
        <fullName evidence="6">Thyroglobulin type-1 domain-containing protein</fullName>
    </recommendedName>
</protein>
<dbReference type="InterPro" id="IPR036857">
    <property type="entry name" value="Thyroglobulin_1_sf"/>
</dbReference>
<dbReference type="AlphaFoldDB" id="E4XY41"/>
<proteinExistence type="predicted"/>
<dbReference type="InterPro" id="IPR000716">
    <property type="entry name" value="Thyroglobulin_1"/>
</dbReference>
<dbReference type="OrthoDB" id="8875634at2759"/>
<dbReference type="PROSITE" id="PS51162">
    <property type="entry name" value="THYROGLOBULIN_1_2"/>
    <property type="match status" value="3"/>
</dbReference>
<dbReference type="GO" id="GO:0005615">
    <property type="term" value="C:extracellular space"/>
    <property type="evidence" value="ECO:0007669"/>
    <property type="project" value="TreeGrafter"/>
</dbReference>
<evidence type="ECO:0000256" key="2">
    <source>
        <dbReference type="ARBA" id="ARBA00022525"/>
    </source>
</evidence>
<comment type="caution">
    <text evidence="5">Lacks conserved residue(s) required for the propagation of feature annotation.</text>
</comment>
<evidence type="ECO:0000256" key="5">
    <source>
        <dbReference type="PROSITE-ProRule" id="PRU00500"/>
    </source>
</evidence>
<keyword evidence="3" id="KW-0677">Repeat</keyword>
<dbReference type="CDD" id="cd00191">
    <property type="entry name" value="TY"/>
    <property type="match status" value="1"/>
</dbReference>
<accession>E4XY41</accession>
<name>E4XY41_OIKDI</name>